<sequence length="386" mass="44058">MPEYQLEIKQVVDYPRCRIYRQFIQSLMNDRSIRVSGGSGLFYFAVLSNYANFRTSYRHIDGISYTVYPGEWVCTLKEVSEWFRTRFQCQALGILEELQRQHLISFLTLGRGKVIKYKIRSWKKHNTVLEYNAPCQKDSGFFFLPVSLTTELISTNRCSEMDVVLDLWMSAVYNDPQVQGSEIGPVIYLRNGSGNPLVTYSELGARWGLSKATVSRVLKKLSDAGYLSLMTFPGRHGNVIYLQNYLSTMFQISDVMIDKEEVAMVLNIKLELPAEGNQPEVQEPVTEHEVTISEGLCCVSKSHIQIILEKMAKLLTAQGISCFGCPKSKYKLSPLSDACGEMYIHHTRDVSIRRMELTILCGDDRPVATFELTLSPCRENSMRRKN</sequence>
<dbReference type="Proteomes" id="UP000095003">
    <property type="component" value="Unassembled WGS sequence"/>
</dbReference>
<dbReference type="SUPFAM" id="SSF46785">
    <property type="entry name" value="Winged helix' DNA-binding domain"/>
    <property type="match status" value="1"/>
</dbReference>
<dbReference type="EMBL" id="MCGI01000007">
    <property type="protein sequence ID" value="ODM04748.1"/>
    <property type="molecule type" value="Genomic_DNA"/>
</dbReference>
<proteinExistence type="predicted"/>
<dbReference type="AlphaFoldDB" id="A0A1E3A7R2"/>
<evidence type="ECO:0000313" key="2">
    <source>
        <dbReference type="EMBL" id="ODM04748.1"/>
    </source>
</evidence>
<feature type="domain" description="HTH marR-type" evidence="1">
    <location>
        <begin position="194"/>
        <end position="227"/>
    </location>
</feature>
<gene>
    <name evidence="2" type="ORF">BEH84_05811</name>
</gene>
<organism evidence="2 3">
    <name type="scientific">Eisenbergiella tayi</name>
    <dbReference type="NCBI Taxonomy" id="1432052"/>
    <lineage>
        <taxon>Bacteria</taxon>
        <taxon>Bacillati</taxon>
        <taxon>Bacillota</taxon>
        <taxon>Clostridia</taxon>
        <taxon>Lachnospirales</taxon>
        <taxon>Lachnospiraceae</taxon>
        <taxon>Eisenbergiella</taxon>
    </lineage>
</organism>
<name>A0A1E3A7R2_9FIRM</name>
<evidence type="ECO:0000313" key="3">
    <source>
        <dbReference type="Proteomes" id="UP000095003"/>
    </source>
</evidence>
<dbReference type="RefSeq" id="WP_069159234.1">
    <property type="nucleotide sequence ID" value="NZ_JBKXXQ010000016.1"/>
</dbReference>
<dbReference type="Pfam" id="PF12802">
    <property type="entry name" value="MarR_2"/>
    <property type="match status" value="1"/>
</dbReference>
<dbReference type="PATRIC" id="fig|1432052.3.peg.6422"/>
<dbReference type="InterPro" id="IPR000835">
    <property type="entry name" value="HTH_MarR-typ"/>
</dbReference>
<dbReference type="InterPro" id="IPR036388">
    <property type="entry name" value="WH-like_DNA-bd_sf"/>
</dbReference>
<dbReference type="Gene3D" id="1.10.10.10">
    <property type="entry name" value="Winged helix-like DNA-binding domain superfamily/Winged helix DNA-binding domain"/>
    <property type="match status" value="1"/>
</dbReference>
<comment type="caution">
    <text evidence="2">The sequence shown here is derived from an EMBL/GenBank/DDBJ whole genome shotgun (WGS) entry which is preliminary data.</text>
</comment>
<dbReference type="GO" id="GO:0003700">
    <property type="term" value="F:DNA-binding transcription factor activity"/>
    <property type="evidence" value="ECO:0007669"/>
    <property type="project" value="InterPro"/>
</dbReference>
<dbReference type="InterPro" id="IPR036390">
    <property type="entry name" value="WH_DNA-bd_sf"/>
</dbReference>
<reference evidence="2 3" key="1">
    <citation type="submission" date="2016-07" db="EMBL/GenBank/DDBJ databases">
        <title>Characterization of isolates of Eisenbergiella tayi derived from blood cultures, using whole genome sequencing.</title>
        <authorList>
            <person name="Burdz T."/>
            <person name="Wiebe D."/>
            <person name="Huynh C."/>
            <person name="Bernard K."/>
        </authorList>
    </citation>
    <scope>NUCLEOTIDE SEQUENCE [LARGE SCALE GENOMIC DNA]</scope>
    <source>
        <strain evidence="2 3">NML 120489</strain>
    </source>
</reference>
<protein>
    <submittedName>
        <fullName evidence="2">MarR family protein</fullName>
    </submittedName>
</protein>
<accession>A0A1E3A7R2</accession>
<evidence type="ECO:0000259" key="1">
    <source>
        <dbReference type="Pfam" id="PF12802"/>
    </source>
</evidence>